<protein>
    <recommendedName>
        <fullName evidence="2">Integral membrane protein</fullName>
    </recommendedName>
</protein>
<comment type="caution">
    <text evidence="1">The sequence shown here is derived from an EMBL/GenBank/DDBJ whole genome shotgun (WGS) entry which is preliminary data.</text>
</comment>
<reference key="1">
    <citation type="journal article" date="2014" name="PLoS Genet.">
        <title>Signature Gene Expression Reveals Novel Clues to the Molecular Mechanisms of Dimorphic Transition in Penicillium marneffei.</title>
        <authorList>
            <person name="Yang E."/>
            <person name="Wang G."/>
            <person name="Cai J."/>
            <person name="Woo P.C."/>
            <person name="Lau S.K."/>
            <person name="Yuen K.-Y."/>
            <person name="Chow W.-N."/>
            <person name="Lin X."/>
        </authorList>
    </citation>
    <scope>NUCLEOTIDE SEQUENCE [LARGE SCALE GENOMIC DNA]</scope>
    <source>
        <strain>PM1</strain>
    </source>
</reference>
<sequence length="573" mass="64663">MSYNSQQNVIKQCSENTSVAYTTTWFYSTDNPDFTVCSRCYTDKISHTPFFGHFQSEKLAPHPNRRCLWNTKRMEALIGYGLHNNNWESIRQYMIHRGKVQNCTGPGNPVALSTSTNRYRWYRPRNNEIEGFVCCEGCYEDVVSATNLRDRFILDNNVVNHGNQASCDICVPFMKKCLLEHAPSQNWPTFVEWATARLKVPACKDLQGAACSSTLWYMPHPPMHNVLVCGACFHDGVDLTPLASSFSQVEIPSNRRNEVWECANSPTVLAMAVAWNEACDKKNLDIWQNAARTIPNLPVCTKEGIQNVMWYTVNGCPNFAICARCYIGLAQTFGMGGYFQQINGPTDGSAYICDFHPSIPRAHSYFAKFDEAVALQDFSIFTNFAVRFSALPVCPKDVPYVNRGWYCGEEATICGSCYEEAFRDTKLAHTLTPRERPDECMCDGYSARMRGIWNNACAENNIQPFNVAIRERMQVYQATVPRMRQILEITKIRMNTQATLFMSSIMLQGANNISVAASNHHSHQYGNAQLGWYETSAGAQGAAQFQQALSMNVTPTGDLAEMSRLGAIWKQYE</sequence>
<name>A0A093UM68_TALMA</name>
<dbReference type="EMBL" id="JPOX01000061">
    <property type="protein sequence ID" value="KFX41377.1"/>
    <property type="molecule type" value="Genomic_DNA"/>
</dbReference>
<evidence type="ECO:0008006" key="2">
    <source>
        <dbReference type="Google" id="ProtNLM"/>
    </source>
</evidence>
<dbReference type="AlphaFoldDB" id="A0A093UM68"/>
<accession>A0A093UM68</accession>
<dbReference type="eggNOG" id="ENOG502RFFW">
    <property type="taxonomic scope" value="Eukaryota"/>
</dbReference>
<proteinExistence type="predicted"/>
<reference evidence="1" key="2">
    <citation type="journal article" date="2014" name="PLoS Genet.">
        <title>Signature gene expression reveals novel clues to the molecular mechanisms of dimorphic transition in Penicillium marneffei.</title>
        <authorList>
            <person name="Yang E."/>
            <person name="Wang G."/>
            <person name="Cai J."/>
            <person name="Woo P.C."/>
            <person name="Lau S.K."/>
            <person name="Yuen K.-Y."/>
            <person name="Chow W.-N."/>
            <person name="Lin X."/>
        </authorList>
    </citation>
    <scope>NUCLEOTIDE SEQUENCE</scope>
    <source>
        <strain evidence="1">PM1</strain>
    </source>
</reference>
<organism evidence="1">
    <name type="scientific">Talaromyces marneffei PM1</name>
    <dbReference type="NCBI Taxonomy" id="1077442"/>
    <lineage>
        <taxon>Eukaryota</taxon>
        <taxon>Fungi</taxon>
        <taxon>Dikarya</taxon>
        <taxon>Ascomycota</taxon>
        <taxon>Pezizomycotina</taxon>
        <taxon>Eurotiomycetes</taxon>
        <taxon>Eurotiomycetidae</taxon>
        <taxon>Eurotiales</taxon>
        <taxon>Trichocomaceae</taxon>
        <taxon>Talaromyces</taxon>
        <taxon>Talaromyces sect. Talaromyces</taxon>
    </lineage>
</organism>
<dbReference type="HOGENOM" id="CLU_011640_1_0_1"/>
<evidence type="ECO:0000313" key="1">
    <source>
        <dbReference type="EMBL" id="KFX41377.1"/>
    </source>
</evidence>
<gene>
    <name evidence="1" type="ORF">GQ26_0610050</name>
</gene>